<evidence type="ECO:0000259" key="2">
    <source>
        <dbReference type="Pfam" id="PF02668"/>
    </source>
</evidence>
<reference evidence="3" key="1">
    <citation type="submission" date="2018-06" db="EMBL/GenBank/DDBJ databases">
        <authorList>
            <person name="Zhirakovskaya E."/>
        </authorList>
    </citation>
    <scope>NUCLEOTIDE SEQUENCE</scope>
</reference>
<gene>
    <name evidence="3" type="ORF">MNBD_ALPHA12-107</name>
</gene>
<protein>
    <recommendedName>
        <fullName evidence="2">TauD/TfdA-like domain-containing protein</fullName>
    </recommendedName>
</protein>
<dbReference type="EMBL" id="UOEO01000097">
    <property type="protein sequence ID" value="VAW19007.1"/>
    <property type="molecule type" value="Genomic_DNA"/>
</dbReference>
<name>A0A3B0TZY8_9ZZZZ</name>
<dbReference type="SUPFAM" id="SSF51197">
    <property type="entry name" value="Clavaminate synthase-like"/>
    <property type="match status" value="1"/>
</dbReference>
<sequence length="305" mass="34446">MEKNLNETPQGFIWDLSNNDPYLRWREQRLEQSRDLHGAPLVEIRDLANPSAAEKGEIVRRCVQTNMALYQATTPVDDPDQVRIGLRGFAASMGLEIAETHRSAGKSAIVALTYSQHPEQKNYIPYSHKPINWHTDGYYNGPDRQIRAMVLHCFRPAAAGGQNQLLDTEIAYIRLRDHNPEFIAALMHPQAMTIPENMAENGTLRPVSVGPVFSIDPAGNLIMRYTARTRSISWRQDETTLAAVAFLHQMMEKGDDLIQTITLEPGQGVLCNNSLHNRSGFEPKTGNGVERMMFRVRFHNRIKGS</sequence>
<organism evidence="3">
    <name type="scientific">hydrothermal vent metagenome</name>
    <dbReference type="NCBI Taxonomy" id="652676"/>
    <lineage>
        <taxon>unclassified sequences</taxon>
        <taxon>metagenomes</taxon>
        <taxon>ecological metagenomes</taxon>
    </lineage>
</organism>
<feature type="domain" description="TauD/TfdA-like" evidence="2">
    <location>
        <begin position="74"/>
        <end position="296"/>
    </location>
</feature>
<dbReference type="GO" id="GO:0016491">
    <property type="term" value="F:oxidoreductase activity"/>
    <property type="evidence" value="ECO:0007669"/>
    <property type="project" value="UniProtKB-KW"/>
</dbReference>
<proteinExistence type="predicted"/>
<evidence type="ECO:0000313" key="3">
    <source>
        <dbReference type="EMBL" id="VAW19007.1"/>
    </source>
</evidence>
<dbReference type="AlphaFoldDB" id="A0A3B0TZY8"/>
<dbReference type="Gene3D" id="3.60.130.10">
    <property type="entry name" value="Clavaminate synthase-like"/>
    <property type="match status" value="1"/>
</dbReference>
<accession>A0A3B0TZY8</accession>
<dbReference type="Pfam" id="PF02668">
    <property type="entry name" value="TauD"/>
    <property type="match status" value="1"/>
</dbReference>
<keyword evidence="1" id="KW-0560">Oxidoreductase</keyword>
<dbReference type="InterPro" id="IPR042098">
    <property type="entry name" value="TauD-like_sf"/>
</dbReference>
<evidence type="ECO:0000256" key="1">
    <source>
        <dbReference type="ARBA" id="ARBA00023002"/>
    </source>
</evidence>
<dbReference type="InterPro" id="IPR003819">
    <property type="entry name" value="TauD/TfdA-like"/>
</dbReference>